<dbReference type="SUPFAM" id="SSF141868">
    <property type="entry name" value="EAL domain-like"/>
    <property type="match status" value="1"/>
</dbReference>
<dbReference type="AlphaFoldDB" id="A0A6I1HWL1"/>
<dbReference type="InterPro" id="IPR048437">
    <property type="entry name" value="MASE11"/>
</dbReference>
<sequence length="764" mass="83051">MAASNDLAHWRGQIFARLLQAVLVLGIVTAIPSALLAAREAIWSIVILDVLAIAWVAAIWYWRTAPYRWRVAQFLLIAYIVGVGLLLKIGPISQIYMMVIPVLAALLLGMQPALWGLALTSLTLFVLGLHPDVALHMHGVPDSPVLRALIIALNYLFIAAVLTLSCAFLLRHLEHALDRLQASALSLEHSSVVLSALNAELRLTATAVARLNDMVMIAEVAAAPPSPGAVPATRIIFVNDAFERSSGYARAEVLGRSLLFQQGPATDAGELARIAAALASAQPARAELLNYNKAGKAYWVEAELVPFTDADGRQTHWVAVEREIDERKKSEAAIHRLAFYDVLTGLPNRRLLMDRIAHLLAAAPRNRQISALMFIDLDHFKHINDARGHATGDALLRLAGERLAQLMRKADTVARLGGDEFVVLLAHLAEDLHGAAHAAAQVAEKIRAAIARDFEIGAQSYHCSASIGVTLLPKAGQQAHDLLREADIAMYRAKAEGRNGIAFFEAAMQAGVERRLTLERALARALDTGELRMHVQPQVDRHGRVSGAEMLMRWPQADGTQIAPGVFIPIAEESGLIVRLGHWALREACRAASLLAQAGSPVAVSANVSPAQFRQPDFAARVQAALAEYGTPAGALILELTEGLLIDQRDASLARMRDLAALGIRFSIDDFGTGYSSLAYLTSMPLYELKIDKRFIDDTPRDTAIVQAILAMARHLGLRVVAEGVETQEQADFLIAHDCDGLQGYLYARPMPLPDFMAWLAGRH</sequence>
<dbReference type="InterPro" id="IPR035919">
    <property type="entry name" value="EAL_sf"/>
</dbReference>
<evidence type="ECO:0000259" key="3">
    <source>
        <dbReference type="PROSITE" id="PS50113"/>
    </source>
</evidence>
<dbReference type="SMART" id="SM00052">
    <property type="entry name" value="EAL"/>
    <property type="match status" value="1"/>
</dbReference>
<dbReference type="InterPro" id="IPR043128">
    <property type="entry name" value="Rev_trsase/Diguanyl_cyclase"/>
</dbReference>
<protein>
    <submittedName>
        <fullName evidence="6">EAL domain-containing protein</fullName>
    </submittedName>
</protein>
<dbReference type="InterPro" id="IPR000700">
    <property type="entry name" value="PAS-assoc_C"/>
</dbReference>
<dbReference type="Gene3D" id="3.20.20.450">
    <property type="entry name" value="EAL domain"/>
    <property type="match status" value="1"/>
</dbReference>
<dbReference type="PROSITE" id="PS50887">
    <property type="entry name" value="GGDEF"/>
    <property type="match status" value="1"/>
</dbReference>
<gene>
    <name evidence="6" type="ORF">GCN75_19980</name>
</gene>
<dbReference type="Proteomes" id="UP000468717">
    <property type="component" value="Unassembled WGS sequence"/>
</dbReference>
<feature type="transmembrane region" description="Helical" evidence="1">
    <location>
        <begin position="148"/>
        <end position="170"/>
    </location>
</feature>
<dbReference type="InterPro" id="IPR035965">
    <property type="entry name" value="PAS-like_dom_sf"/>
</dbReference>
<keyword evidence="1" id="KW-0812">Transmembrane</keyword>
<feature type="transmembrane region" description="Helical" evidence="1">
    <location>
        <begin position="42"/>
        <end position="61"/>
    </location>
</feature>
<dbReference type="SMART" id="SM00086">
    <property type="entry name" value="PAC"/>
    <property type="match status" value="1"/>
</dbReference>
<evidence type="ECO:0000313" key="6">
    <source>
        <dbReference type="EMBL" id="KAB8063084.1"/>
    </source>
</evidence>
<evidence type="ECO:0000259" key="4">
    <source>
        <dbReference type="PROSITE" id="PS50883"/>
    </source>
</evidence>
<dbReference type="SUPFAM" id="SSF55785">
    <property type="entry name" value="PYP-like sensor domain (PAS domain)"/>
    <property type="match status" value="1"/>
</dbReference>
<comment type="caution">
    <text evidence="6">The sequence shown here is derived from an EMBL/GenBank/DDBJ whole genome shotgun (WGS) entry which is preliminary data.</text>
</comment>
<dbReference type="Pfam" id="PF13426">
    <property type="entry name" value="PAS_9"/>
    <property type="match status" value="1"/>
</dbReference>
<evidence type="ECO:0000256" key="1">
    <source>
        <dbReference type="SAM" id="Phobius"/>
    </source>
</evidence>
<feature type="transmembrane region" description="Helical" evidence="1">
    <location>
        <begin position="99"/>
        <end position="128"/>
    </location>
</feature>
<dbReference type="Pfam" id="PF00990">
    <property type="entry name" value="GGDEF"/>
    <property type="match status" value="1"/>
</dbReference>
<evidence type="ECO:0000313" key="7">
    <source>
        <dbReference type="Proteomes" id="UP000468717"/>
    </source>
</evidence>
<reference evidence="6 7" key="1">
    <citation type="submission" date="2019-10" db="EMBL/GenBank/DDBJ databases">
        <title>Three novel species isolated from a subtropical stream in China.</title>
        <authorList>
            <person name="Lu H."/>
        </authorList>
    </citation>
    <scope>NUCLEOTIDE SEQUENCE [LARGE SCALE GENOMIC DNA]</scope>
    <source>
        <strain evidence="6 7">FT13W</strain>
    </source>
</reference>
<dbReference type="PANTHER" id="PTHR44757:SF2">
    <property type="entry name" value="BIOFILM ARCHITECTURE MAINTENANCE PROTEIN MBAA"/>
    <property type="match status" value="1"/>
</dbReference>
<feature type="domain" description="PAC" evidence="3">
    <location>
        <begin position="282"/>
        <end position="336"/>
    </location>
</feature>
<dbReference type="GO" id="GO:0003824">
    <property type="term" value="F:catalytic activity"/>
    <property type="evidence" value="ECO:0007669"/>
    <property type="project" value="UniProtKB-ARBA"/>
</dbReference>
<feature type="domain" description="GGDEF" evidence="5">
    <location>
        <begin position="368"/>
        <end position="506"/>
    </location>
</feature>
<dbReference type="PANTHER" id="PTHR44757">
    <property type="entry name" value="DIGUANYLATE CYCLASE DGCP"/>
    <property type="match status" value="1"/>
</dbReference>
<dbReference type="Gene3D" id="3.30.70.270">
    <property type="match status" value="1"/>
</dbReference>
<dbReference type="Gene3D" id="3.30.450.20">
    <property type="entry name" value="PAS domain"/>
    <property type="match status" value="1"/>
</dbReference>
<evidence type="ECO:0000259" key="5">
    <source>
        <dbReference type="PROSITE" id="PS50887"/>
    </source>
</evidence>
<dbReference type="InterPro" id="IPR000014">
    <property type="entry name" value="PAS"/>
</dbReference>
<proteinExistence type="predicted"/>
<name>A0A6I1HWL1_9BURK</name>
<dbReference type="NCBIfam" id="TIGR00254">
    <property type="entry name" value="GGDEF"/>
    <property type="match status" value="1"/>
</dbReference>
<keyword evidence="1" id="KW-1133">Transmembrane helix</keyword>
<dbReference type="PROSITE" id="PS50883">
    <property type="entry name" value="EAL"/>
    <property type="match status" value="1"/>
</dbReference>
<keyword evidence="1" id="KW-0472">Membrane</keyword>
<dbReference type="InterPro" id="IPR001610">
    <property type="entry name" value="PAC"/>
</dbReference>
<dbReference type="CDD" id="cd00130">
    <property type="entry name" value="PAS"/>
    <property type="match status" value="1"/>
</dbReference>
<evidence type="ECO:0000259" key="2">
    <source>
        <dbReference type="PROSITE" id="PS50112"/>
    </source>
</evidence>
<dbReference type="InterPro" id="IPR052155">
    <property type="entry name" value="Biofilm_reg_signaling"/>
</dbReference>
<keyword evidence="7" id="KW-1185">Reference proteome</keyword>
<feature type="transmembrane region" description="Helical" evidence="1">
    <location>
        <begin position="67"/>
        <end position="87"/>
    </location>
</feature>
<feature type="domain" description="EAL" evidence="4">
    <location>
        <begin position="515"/>
        <end position="764"/>
    </location>
</feature>
<dbReference type="CDD" id="cd01949">
    <property type="entry name" value="GGDEF"/>
    <property type="match status" value="1"/>
</dbReference>
<dbReference type="InterPro" id="IPR029787">
    <property type="entry name" value="Nucleotide_cyclase"/>
</dbReference>
<dbReference type="CDD" id="cd01948">
    <property type="entry name" value="EAL"/>
    <property type="match status" value="1"/>
</dbReference>
<feature type="transmembrane region" description="Helical" evidence="1">
    <location>
        <begin position="14"/>
        <end position="35"/>
    </location>
</feature>
<dbReference type="FunFam" id="3.30.70.270:FF:000001">
    <property type="entry name" value="Diguanylate cyclase domain protein"/>
    <property type="match status" value="1"/>
</dbReference>
<dbReference type="SUPFAM" id="SSF55073">
    <property type="entry name" value="Nucleotide cyclase"/>
    <property type="match status" value="1"/>
</dbReference>
<dbReference type="PROSITE" id="PS50113">
    <property type="entry name" value="PAC"/>
    <property type="match status" value="1"/>
</dbReference>
<dbReference type="NCBIfam" id="TIGR00229">
    <property type="entry name" value="sensory_box"/>
    <property type="match status" value="1"/>
</dbReference>
<feature type="domain" description="PAS" evidence="2">
    <location>
        <begin position="234"/>
        <end position="261"/>
    </location>
</feature>
<accession>A0A6I1HWL1</accession>
<dbReference type="PROSITE" id="PS50112">
    <property type="entry name" value="PAS"/>
    <property type="match status" value="1"/>
</dbReference>
<dbReference type="Pfam" id="PF20969">
    <property type="entry name" value="MASE11"/>
    <property type="match status" value="1"/>
</dbReference>
<dbReference type="InterPro" id="IPR000160">
    <property type="entry name" value="GGDEF_dom"/>
</dbReference>
<dbReference type="EMBL" id="WFLI01000026">
    <property type="protein sequence ID" value="KAB8063084.1"/>
    <property type="molecule type" value="Genomic_DNA"/>
</dbReference>
<dbReference type="Pfam" id="PF00563">
    <property type="entry name" value="EAL"/>
    <property type="match status" value="1"/>
</dbReference>
<organism evidence="6 7">
    <name type="scientific">Janthinobacterium violaceinigrum</name>
    <dbReference type="NCBI Taxonomy" id="2654252"/>
    <lineage>
        <taxon>Bacteria</taxon>
        <taxon>Pseudomonadati</taxon>
        <taxon>Pseudomonadota</taxon>
        <taxon>Betaproteobacteria</taxon>
        <taxon>Burkholderiales</taxon>
        <taxon>Oxalobacteraceae</taxon>
        <taxon>Janthinobacterium</taxon>
    </lineage>
</organism>
<dbReference type="InterPro" id="IPR001633">
    <property type="entry name" value="EAL_dom"/>
</dbReference>
<dbReference type="RefSeq" id="WP_152283970.1">
    <property type="nucleotide sequence ID" value="NZ_WFLI01000026.1"/>
</dbReference>
<dbReference type="SMART" id="SM00267">
    <property type="entry name" value="GGDEF"/>
    <property type="match status" value="1"/>
</dbReference>